<protein>
    <submittedName>
        <fullName evidence="1">Uncharacterized protein</fullName>
    </submittedName>
</protein>
<sequence>MPRSTLRRALIRSLHAGQVRSHPSLTSLQTVGVAYNTMFHDLPTHPLLTMSAHTSTARVLRCYMKSPMRRFFGSKIRRQSSGCISRFSLRINRRSSIRASLSDRSWSASFAASMRASRSSASDARAAAAASPGSIPLFTSEPTLASGPASEASLPEAGGVLDDGDASDVVEPSSPAAVMHTPATAPLHRRRGMASATEE</sequence>
<organism evidence="1 2">
    <name type="scientific">Pyropia yezoensis</name>
    <name type="common">Susabi-nori</name>
    <name type="synonym">Porphyra yezoensis</name>
    <dbReference type="NCBI Taxonomy" id="2788"/>
    <lineage>
        <taxon>Eukaryota</taxon>
        <taxon>Rhodophyta</taxon>
        <taxon>Bangiophyceae</taxon>
        <taxon>Bangiales</taxon>
        <taxon>Bangiaceae</taxon>
        <taxon>Pyropia</taxon>
    </lineage>
</organism>
<evidence type="ECO:0000313" key="1">
    <source>
        <dbReference type="EMBL" id="KAK1863670.1"/>
    </source>
</evidence>
<reference evidence="1" key="1">
    <citation type="submission" date="2019-11" db="EMBL/GenBank/DDBJ databases">
        <title>Nori genome reveals adaptations in red seaweeds to the harsh intertidal environment.</title>
        <authorList>
            <person name="Wang D."/>
            <person name="Mao Y."/>
        </authorList>
    </citation>
    <scope>NUCLEOTIDE SEQUENCE</scope>
    <source>
        <tissue evidence="1">Gametophyte</tissue>
    </source>
</reference>
<keyword evidence="2" id="KW-1185">Reference proteome</keyword>
<name>A0ACC3C0C8_PYRYE</name>
<comment type="caution">
    <text evidence="1">The sequence shown here is derived from an EMBL/GenBank/DDBJ whole genome shotgun (WGS) entry which is preliminary data.</text>
</comment>
<gene>
    <name evidence="1" type="ORF">I4F81_006224</name>
</gene>
<accession>A0ACC3C0C8</accession>
<dbReference type="EMBL" id="CM020619">
    <property type="protein sequence ID" value="KAK1863670.1"/>
    <property type="molecule type" value="Genomic_DNA"/>
</dbReference>
<evidence type="ECO:0000313" key="2">
    <source>
        <dbReference type="Proteomes" id="UP000798662"/>
    </source>
</evidence>
<dbReference type="Proteomes" id="UP000798662">
    <property type="component" value="Chromosome 2"/>
</dbReference>
<proteinExistence type="predicted"/>